<proteinExistence type="predicted"/>
<feature type="chain" id="PRO_5015785172" evidence="3">
    <location>
        <begin position="20"/>
        <end position="633"/>
    </location>
</feature>
<dbReference type="InterPro" id="IPR011042">
    <property type="entry name" value="6-blade_b-propeller_TolB-like"/>
</dbReference>
<dbReference type="SUPFAM" id="SSF53474">
    <property type="entry name" value="alpha/beta-Hydrolases"/>
    <property type="match status" value="1"/>
</dbReference>
<keyword evidence="1" id="KW-0378">Hydrolase</keyword>
<dbReference type="Proteomes" id="UP000244189">
    <property type="component" value="Unassembled WGS sequence"/>
</dbReference>
<sequence length="633" mass="66369">MRPVLMAALLITASTAAVAQQAPVHQYGAVAIAPKGDRLASIESASPTHAAIVVRRVADGGIAQTIDPCPTCSYGAPTFATDGRIAFVARKPGEPRALVMLADMRGARQVAAIDGIASTPRFSPDGKRLALLATFGAAKEAGATQAGVRQVGEIGETSDEQRLAIVDIAAGTVKPVSPADRYIYEYDWTPDGRGFVVTSALGNGDNNWWVATLDAVDAQTGAVRTIAKPKTQLNMPRVSPDGRTVAYIGGLMSDFGAIGGDVWTVPVAGGVPVNQTAGAKATVTSLDWTQGGLRAVRLHADAAEIATLDPAGKTTVSWSRPASFAAGDGRVAYSADGSIMAAAVQDFTHGPAIFAGPIGAPRQITHDNDALAAVATARSVTWKNDGLDVQGWLLAPKTADPARKAAMVTIVHGGPSSANTPSYITIGSGPAALLEAGYYVFMPNPRGSFGQGEAFTAANRRDFGGGDLRDILAGIDAVEKIAPVDDARLGLTGGSYGGFMAMWANTQTNRFKAIVAGAGLSNWISYYGTNGIDQWMIPFFGKSAYDDPEAYRAVSAISVIKRAKTPTFIYVGERDIEVPPTQSIEYWHALKELGVPTSLVIYPDEGHAIRAPANAADVRKRSVAWFDRYLTPR</sequence>
<evidence type="ECO:0000313" key="5">
    <source>
        <dbReference type="EMBL" id="PTQ59073.1"/>
    </source>
</evidence>
<dbReference type="RefSeq" id="WP_107959419.1">
    <property type="nucleotide sequence ID" value="NZ_QAOG01000006.1"/>
</dbReference>
<dbReference type="GO" id="GO:0004252">
    <property type="term" value="F:serine-type endopeptidase activity"/>
    <property type="evidence" value="ECO:0007669"/>
    <property type="project" value="TreeGrafter"/>
</dbReference>
<protein>
    <submittedName>
        <fullName evidence="5">Dipeptidyl aminopeptidase/acylaminoacyl peptidase</fullName>
    </submittedName>
</protein>
<dbReference type="PANTHER" id="PTHR42776:SF27">
    <property type="entry name" value="DIPEPTIDYL PEPTIDASE FAMILY MEMBER 6"/>
    <property type="match status" value="1"/>
</dbReference>
<dbReference type="InterPro" id="IPR029058">
    <property type="entry name" value="AB_hydrolase_fold"/>
</dbReference>
<keyword evidence="5" id="KW-0645">Protease</keyword>
<organism evidence="5 6">
    <name type="scientific">Sphingomonas aurantiaca</name>
    <dbReference type="NCBI Taxonomy" id="185949"/>
    <lineage>
        <taxon>Bacteria</taxon>
        <taxon>Pseudomonadati</taxon>
        <taxon>Pseudomonadota</taxon>
        <taxon>Alphaproteobacteria</taxon>
        <taxon>Sphingomonadales</taxon>
        <taxon>Sphingomonadaceae</taxon>
        <taxon>Sphingomonas</taxon>
    </lineage>
</organism>
<dbReference type="InterPro" id="IPR001375">
    <property type="entry name" value="Peptidase_S9_cat"/>
</dbReference>
<dbReference type="Pfam" id="PF07676">
    <property type="entry name" value="PD40"/>
    <property type="match status" value="1"/>
</dbReference>
<dbReference type="Pfam" id="PF00326">
    <property type="entry name" value="Peptidase_S9"/>
    <property type="match status" value="1"/>
</dbReference>
<feature type="domain" description="Peptidase S9 prolyl oligopeptidase catalytic" evidence="4">
    <location>
        <begin position="432"/>
        <end position="631"/>
    </location>
</feature>
<evidence type="ECO:0000256" key="1">
    <source>
        <dbReference type="ARBA" id="ARBA00022801"/>
    </source>
</evidence>
<comment type="caution">
    <text evidence="5">The sequence shown here is derived from an EMBL/GenBank/DDBJ whole genome shotgun (WGS) entry which is preliminary data.</text>
</comment>
<gene>
    <name evidence="5" type="ORF">C8J26_3400</name>
</gene>
<dbReference type="EMBL" id="QAOG01000006">
    <property type="protein sequence ID" value="PTQ59073.1"/>
    <property type="molecule type" value="Genomic_DNA"/>
</dbReference>
<dbReference type="GO" id="GO:0004177">
    <property type="term" value="F:aminopeptidase activity"/>
    <property type="evidence" value="ECO:0007669"/>
    <property type="project" value="UniProtKB-KW"/>
</dbReference>
<name>A0A2T5GIC7_9SPHN</name>
<keyword evidence="2" id="KW-0720">Serine protease</keyword>
<dbReference type="Gene3D" id="3.40.50.1820">
    <property type="entry name" value="alpha/beta hydrolase"/>
    <property type="match status" value="1"/>
</dbReference>
<evidence type="ECO:0000259" key="4">
    <source>
        <dbReference type="Pfam" id="PF00326"/>
    </source>
</evidence>
<evidence type="ECO:0000256" key="2">
    <source>
        <dbReference type="ARBA" id="ARBA00022825"/>
    </source>
</evidence>
<keyword evidence="3" id="KW-0732">Signal</keyword>
<dbReference type="InterPro" id="IPR011659">
    <property type="entry name" value="WD40"/>
</dbReference>
<accession>A0A2T5GIC7</accession>
<keyword evidence="6" id="KW-1185">Reference proteome</keyword>
<keyword evidence="5" id="KW-0031">Aminopeptidase</keyword>
<feature type="signal peptide" evidence="3">
    <location>
        <begin position="1"/>
        <end position="19"/>
    </location>
</feature>
<dbReference type="SUPFAM" id="SSF82171">
    <property type="entry name" value="DPP6 N-terminal domain-like"/>
    <property type="match status" value="1"/>
</dbReference>
<reference evidence="5 6" key="1">
    <citation type="submission" date="2018-04" db="EMBL/GenBank/DDBJ databases">
        <title>Genomic Encyclopedia of Type Strains, Phase III (KMG-III): the genomes of soil and plant-associated and newly described type strains.</title>
        <authorList>
            <person name="Whitman W."/>
        </authorList>
    </citation>
    <scope>NUCLEOTIDE SEQUENCE [LARGE SCALE GENOMIC DNA]</scope>
    <source>
        <strain evidence="5 6">MA101b</strain>
    </source>
</reference>
<dbReference type="PANTHER" id="PTHR42776">
    <property type="entry name" value="SERINE PEPTIDASE S9 FAMILY MEMBER"/>
    <property type="match status" value="1"/>
</dbReference>
<dbReference type="GO" id="GO:0006508">
    <property type="term" value="P:proteolysis"/>
    <property type="evidence" value="ECO:0007669"/>
    <property type="project" value="InterPro"/>
</dbReference>
<evidence type="ECO:0000256" key="3">
    <source>
        <dbReference type="SAM" id="SignalP"/>
    </source>
</evidence>
<dbReference type="AlphaFoldDB" id="A0A2T5GIC7"/>
<dbReference type="Gene3D" id="2.120.10.30">
    <property type="entry name" value="TolB, C-terminal domain"/>
    <property type="match status" value="2"/>
</dbReference>
<evidence type="ECO:0000313" key="6">
    <source>
        <dbReference type="Proteomes" id="UP000244189"/>
    </source>
</evidence>